<dbReference type="PANTHER" id="PTHR39428:SF3">
    <property type="entry name" value="DEAZAFLAVIN-DEPENDENT NITROREDUCTASE"/>
    <property type="match status" value="1"/>
</dbReference>
<dbReference type="PANTHER" id="PTHR39428">
    <property type="entry name" value="F420H(2)-DEPENDENT QUINONE REDUCTASE RV1261C"/>
    <property type="match status" value="1"/>
</dbReference>
<dbReference type="NCBIfam" id="TIGR00026">
    <property type="entry name" value="hi_GC_TIGR00026"/>
    <property type="match status" value="1"/>
</dbReference>
<gene>
    <name evidence="3" type="ORF">SSPO_004300</name>
</gene>
<evidence type="ECO:0000313" key="3">
    <source>
        <dbReference type="EMBL" id="BBJ37712.1"/>
    </source>
</evidence>
<evidence type="ECO:0000256" key="2">
    <source>
        <dbReference type="ARBA" id="ARBA00049106"/>
    </source>
</evidence>
<dbReference type="Gene3D" id="2.30.110.10">
    <property type="entry name" value="Electron Transport, Fmn-binding Protein, Chain A"/>
    <property type="match status" value="1"/>
</dbReference>
<dbReference type="Proteomes" id="UP000463951">
    <property type="component" value="Chromosome"/>
</dbReference>
<name>A0A499UCB8_9ACTN</name>
<comment type="similarity">
    <text evidence="1">Belongs to the F420H(2)-dependent quinone reductase family.</text>
</comment>
<dbReference type="AlphaFoldDB" id="A0A499UCB8"/>
<dbReference type="Pfam" id="PF04075">
    <property type="entry name" value="F420H2_quin_red"/>
    <property type="match status" value="1"/>
</dbReference>
<sequence>MNGEYQPSALDIARDQVALFESSNGAEGNTIAGRPVVVLTMRGKKTGRIRKTPVMRVEDAGRYALVASVGGAHRHPAWYHNVISHPRVTLQDGPLRSEYLAHEAEGQERAEWWKRAVEAFPDYAQCQRSTDRLIPVLVLEPVTR</sequence>
<proteinExistence type="inferred from homology"/>
<dbReference type="GO" id="GO:0070967">
    <property type="term" value="F:coenzyme F420 binding"/>
    <property type="evidence" value="ECO:0007669"/>
    <property type="project" value="TreeGrafter"/>
</dbReference>
<dbReference type="GO" id="GO:0016491">
    <property type="term" value="F:oxidoreductase activity"/>
    <property type="evidence" value="ECO:0007669"/>
    <property type="project" value="InterPro"/>
</dbReference>
<accession>A0A499UCB8</accession>
<comment type="catalytic activity">
    <reaction evidence="2">
        <text>oxidized coenzyme F420-(gamma-L-Glu)(n) + a quinol + H(+) = reduced coenzyme F420-(gamma-L-Glu)(n) + a quinone</text>
        <dbReference type="Rhea" id="RHEA:39663"/>
        <dbReference type="Rhea" id="RHEA-COMP:12939"/>
        <dbReference type="Rhea" id="RHEA-COMP:14378"/>
        <dbReference type="ChEBI" id="CHEBI:15378"/>
        <dbReference type="ChEBI" id="CHEBI:24646"/>
        <dbReference type="ChEBI" id="CHEBI:132124"/>
        <dbReference type="ChEBI" id="CHEBI:133980"/>
        <dbReference type="ChEBI" id="CHEBI:139511"/>
    </reaction>
</comment>
<dbReference type="InterPro" id="IPR012349">
    <property type="entry name" value="Split_barrel_FMN-bd"/>
</dbReference>
<dbReference type="InterPro" id="IPR004378">
    <property type="entry name" value="F420H2_quin_Rdtase"/>
</dbReference>
<dbReference type="EMBL" id="AP019620">
    <property type="protein sequence ID" value="BBJ37712.1"/>
    <property type="molecule type" value="Genomic_DNA"/>
</dbReference>
<protein>
    <submittedName>
        <fullName evidence="3">Nitroreductase</fullName>
    </submittedName>
</protein>
<organism evidence="3 4">
    <name type="scientific">Streptomyces antimycoticus</name>
    <dbReference type="NCBI Taxonomy" id="68175"/>
    <lineage>
        <taxon>Bacteria</taxon>
        <taxon>Bacillati</taxon>
        <taxon>Actinomycetota</taxon>
        <taxon>Actinomycetes</taxon>
        <taxon>Kitasatosporales</taxon>
        <taxon>Streptomycetaceae</taxon>
        <taxon>Streptomyces</taxon>
        <taxon>Streptomyces violaceusniger group</taxon>
    </lineage>
</organism>
<reference evidence="3 4" key="1">
    <citation type="journal article" date="2020" name="Int. J. Syst. Evol. Microbiol.">
        <title>Reclassification of Streptomyces castelarensis and Streptomyces sporoclivatus as later heterotypic synonyms of Streptomyces antimycoticus.</title>
        <authorList>
            <person name="Komaki H."/>
            <person name="Tamura T."/>
        </authorList>
    </citation>
    <scope>NUCLEOTIDE SEQUENCE [LARGE SCALE GENOMIC DNA]</scope>
    <source>
        <strain evidence="3 4">NBRC 100767</strain>
    </source>
</reference>
<evidence type="ECO:0000313" key="4">
    <source>
        <dbReference type="Proteomes" id="UP000463951"/>
    </source>
</evidence>
<evidence type="ECO:0000256" key="1">
    <source>
        <dbReference type="ARBA" id="ARBA00008710"/>
    </source>
</evidence>
<dbReference type="GO" id="GO:0005886">
    <property type="term" value="C:plasma membrane"/>
    <property type="evidence" value="ECO:0007669"/>
    <property type="project" value="TreeGrafter"/>
</dbReference>